<organism evidence="5 6">
    <name type="scientific">Shewanella maritima</name>
    <dbReference type="NCBI Taxonomy" id="2520507"/>
    <lineage>
        <taxon>Bacteria</taxon>
        <taxon>Pseudomonadati</taxon>
        <taxon>Pseudomonadota</taxon>
        <taxon>Gammaproteobacteria</taxon>
        <taxon>Alteromonadales</taxon>
        <taxon>Shewanellaceae</taxon>
        <taxon>Shewanella</taxon>
    </lineage>
</organism>
<dbReference type="InterPro" id="IPR011837">
    <property type="entry name" value="Glycogen_debranch_GlgX"/>
</dbReference>
<accession>A0A411PKI4</accession>
<evidence type="ECO:0000256" key="2">
    <source>
        <dbReference type="ARBA" id="ARBA00022801"/>
    </source>
</evidence>
<feature type="domain" description="Glycosyl hydrolase family 13 catalytic" evidence="4">
    <location>
        <begin position="175"/>
        <end position="579"/>
    </location>
</feature>
<keyword evidence="2" id="KW-0378">Hydrolase</keyword>
<dbReference type="CDD" id="cd11326">
    <property type="entry name" value="AmyAc_Glg_debranch"/>
    <property type="match status" value="1"/>
</dbReference>
<keyword evidence="3" id="KW-0326">Glycosidase</keyword>
<dbReference type="AlphaFoldDB" id="A0A411PKI4"/>
<evidence type="ECO:0000256" key="3">
    <source>
        <dbReference type="ARBA" id="ARBA00023295"/>
    </source>
</evidence>
<dbReference type="Gene3D" id="3.20.20.80">
    <property type="entry name" value="Glycosidases"/>
    <property type="match status" value="1"/>
</dbReference>
<dbReference type="Gene3D" id="2.60.40.10">
    <property type="entry name" value="Immunoglobulins"/>
    <property type="match status" value="1"/>
</dbReference>
<dbReference type="CDD" id="cd02856">
    <property type="entry name" value="E_set_GDE_Isoamylase_N"/>
    <property type="match status" value="1"/>
</dbReference>
<dbReference type="InterPro" id="IPR013783">
    <property type="entry name" value="Ig-like_fold"/>
</dbReference>
<gene>
    <name evidence="5" type="primary">glgX</name>
    <name evidence="5" type="ORF">EXU30_16110</name>
</gene>
<evidence type="ECO:0000313" key="6">
    <source>
        <dbReference type="Proteomes" id="UP000291106"/>
    </source>
</evidence>
<dbReference type="InterPro" id="IPR013780">
    <property type="entry name" value="Glyco_hydro_b"/>
</dbReference>
<dbReference type="Pfam" id="PF02922">
    <property type="entry name" value="CBM_48"/>
    <property type="match status" value="1"/>
</dbReference>
<proteinExistence type="inferred from homology"/>
<dbReference type="PANTHER" id="PTHR43002">
    <property type="entry name" value="GLYCOGEN DEBRANCHING ENZYME"/>
    <property type="match status" value="1"/>
</dbReference>
<keyword evidence="6" id="KW-1185">Reference proteome</keyword>
<dbReference type="OrthoDB" id="3236218at2"/>
<dbReference type="SUPFAM" id="SSF81296">
    <property type="entry name" value="E set domains"/>
    <property type="match status" value="1"/>
</dbReference>
<dbReference type="SUPFAM" id="SSF51011">
    <property type="entry name" value="Glycosyl hydrolase domain"/>
    <property type="match status" value="1"/>
</dbReference>
<dbReference type="GO" id="GO:0005980">
    <property type="term" value="P:glycogen catabolic process"/>
    <property type="evidence" value="ECO:0007669"/>
    <property type="project" value="InterPro"/>
</dbReference>
<name>A0A411PKI4_9GAMM</name>
<evidence type="ECO:0000259" key="4">
    <source>
        <dbReference type="SMART" id="SM00642"/>
    </source>
</evidence>
<dbReference type="EMBL" id="CP036200">
    <property type="protein sequence ID" value="QBF84026.1"/>
    <property type="molecule type" value="Genomic_DNA"/>
</dbReference>
<dbReference type="InterPro" id="IPR014756">
    <property type="entry name" value="Ig_E-set"/>
</dbReference>
<dbReference type="SMART" id="SM00642">
    <property type="entry name" value="Aamy"/>
    <property type="match status" value="1"/>
</dbReference>
<reference evidence="5 6" key="1">
    <citation type="submission" date="2019-02" db="EMBL/GenBank/DDBJ databases">
        <title>Shewanella sp. D4-2 isolated from Dokdo Island.</title>
        <authorList>
            <person name="Baek K."/>
        </authorList>
    </citation>
    <scope>NUCLEOTIDE SEQUENCE [LARGE SCALE GENOMIC DNA]</scope>
    <source>
        <strain evidence="5 6">D4-2</strain>
    </source>
</reference>
<dbReference type="InterPro" id="IPR017853">
    <property type="entry name" value="GH"/>
</dbReference>
<sequence length="751" mass="84312">MSSAAEYSSLHQWTLVAGSAFPLGANVVEGGVNFSLFSANATKVVLCLFDAQHNEVAQFSLSAKTRHIWHGCILGVSAGQRYGYRVYGPYQPELGHRFNHHKLLLDPYAKQFDGELVHHEAIYGYRSRTVKADLSFSELDSAPYMPKCVVVDTAPLKDIIIKPIKRSLAKSIIYETHVKGFTQTCPNVPELKRGKFAALGEPAIIQYLTELGITAIELLPVQAFADEPFLIEKGLNNYWGYNTLGFFAPHPSYLSQADIAEFRHAVSALHQAGIEVILDVVYNHTAEGNELGPTYNFRGIDNASYYRLMPNEPRKYINDTGCGNTLNINHPQVLMMVMDSLRYWIEVMGVDGFRFDLASCLGREAYGFDPGSGFFDALMQDPVLCQVKLIAEPWDIGPGGYQLGNYPIGFSEWNDRYRDVMRRFWRGDDAMLSDFAKSFHGSSDVFEHGGRGPSASINFITSHDGFTLRDLVSYQHKHNQANGEQNRDGHQENFSCNYGVEGDTSDSTINQVRQRQQRNLLTTLLLSQGVPMLLAGDEVGQTQKGNNNAYCQDNPNGWFDWQACDDGLLAFTKALIALRKRFPMLCHQQFIHQPHAELDNGMVWFNRQGDPMSKAAWSEYHCKTLAVMICGDLAEQGSMPTPCNAQAILILLNADNCQQDFQLPQLAHFEHWQRVLDTQEDTPWQGEFELFSTPKHLVTSASIAASAADSQQIDTANRKTRYLPSDSTASHYQLQAHSLMIFHSHFSRRES</sequence>
<dbReference type="InterPro" id="IPR044505">
    <property type="entry name" value="GlgX_Isoamylase_N_E_set"/>
</dbReference>
<dbReference type="Gene3D" id="2.60.40.1180">
    <property type="entry name" value="Golgi alpha-mannosidase II"/>
    <property type="match status" value="1"/>
</dbReference>
<dbReference type="InterPro" id="IPR006047">
    <property type="entry name" value="GH13_cat_dom"/>
</dbReference>
<dbReference type="NCBIfam" id="TIGR02100">
    <property type="entry name" value="glgX_debranch"/>
    <property type="match status" value="1"/>
</dbReference>
<dbReference type="GO" id="GO:0004135">
    <property type="term" value="F:amylo-alpha-1,6-glucosidase activity"/>
    <property type="evidence" value="ECO:0007669"/>
    <property type="project" value="InterPro"/>
</dbReference>
<comment type="similarity">
    <text evidence="1">Belongs to the glycosyl hydrolase 13 family.</text>
</comment>
<evidence type="ECO:0000256" key="1">
    <source>
        <dbReference type="ARBA" id="ARBA00008061"/>
    </source>
</evidence>
<dbReference type="Pfam" id="PF00128">
    <property type="entry name" value="Alpha-amylase"/>
    <property type="match status" value="1"/>
</dbReference>
<dbReference type="KEGG" id="smai:EXU30_16110"/>
<dbReference type="SUPFAM" id="SSF51445">
    <property type="entry name" value="(Trans)glycosidases"/>
    <property type="match status" value="1"/>
</dbReference>
<dbReference type="InterPro" id="IPR004193">
    <property type="entry name" value="Glyco_hydro_13_N"/>
</dbReference>
<dbReference type="RefSeq" id="WP_130601725.1">
    <property type="nucleotide sequence ID" value="NZ_CP036200.1"/>
</dbReference>
<dbReference type="Proteomes" id="UP000291106">
    <property type="component" value="Chromosome"/>
</dbReference>
<evidence type="ECO:0000313" key="5">
    <source>
        <dbReference type="EMBL" id="QBF84026.1"/>
    </source>
</evidence>
<protein>
    <submittedName>
        <fullName evidence="5">Glycogen debranching enzyme GlgX</fullName>
    </submittedName>
</protein>